<sequence length="125" mass="14197">MVEIDWEIIATDSTENVWTDYAVIQFSPMPKELRKRTDFICLDPRVTAQQGVVVGFGRTSVHQPSPTRRMREATLEIKYKPIMDQPGLIEMLTNKKEQQASNGESPLVIVVDLYWLVLACGLSLC</sequence>
<organism evidence="1 2">
    <name type="scientific">Ditylenchus dipsaci</name>
    <dbReference type="NCBI Taxonomy" id="166011"/>
    <lineage>
        <taxon>Eukaryota</taxon>
        <taxon>Metazoa</taxon>
        <taxon>Ecdysozoa</taxon>
        <taxon>Nematoda</taxon>
        <taxon>Chromadorea</taxon>
        <taxon>Rhabditida</taxon>
        <taxon>Tylenchina</taxon>
        <taxon>Tylenchomorpha</taxon>
        <taxon>Sphaerularioidea</taxon>
        <taxon>Anguinidae</taxon>
        <taxon>Anguininae</taxon>
        <taxon>Ditylenchus</taxon>
    </lineage>
</organism>
<reference evidence="2" key="1">
    <citation type="submission" date="2022-11" db="UniProtKB">
        <authorList>
            <consortium name="WormBaseParasite"/>
        </authorList>
    </citation>
    <scope>IDENTIFICATION</scope>
</reference>
<dbReference type="WBParaSite" id="jg12024">
    <property type="protein sequence ID" value="jg12024"/>
    <property type="gene ID" value="jg12024"/>
</dbReference>
<dbReference type="AlphaFoldDB" id="A0A915CTD8"/>
<protein>
    <submittedName>
        <fullName evidence="2">Uncharacterized protein</fullName>
    </submittedName>
</protein>
<name>A0A915CTD8_9BILA</name>
<evidence type="ECO:0000313" key="2">
    <source>
        <dbReference type="WBParaSite" id="jg12024"/>
    </source>
</evidence>
<dbReference type="Proteomes" id="UP000887574">
    <property type="component" value="Unplaced"/>
</dbReference>
<evidence type="ECO:0000313" key="1">
    <source>
        <dbReference type="Proteomes" id="UP000887574"/>
    </source>
</evidence>
<keyword evidence="1" id="KW-1185">Reference proteome</keyword>
<proteinExistence type="predicted"/>
<accession>A0A915CTD8</accession>